<comment type="caution">
    <text evidence="1">The sequence shown here is derived from an EMBL/GenBank/DDBJ whole genome shotgun (WGS) entry which is preliminary data.</text>
</comment>
<name>A0ACC2XWY4_9TREE</name>
<dbReference type="EMBL" id="JASBWV010000001">
    <property type="protein sequence ID" value="KAJ9128059.1"/>
    <property type="molecule type" value="Genomic_DNA"/>
</dbReference>
<keyword evidence="2" id="KW-1185">Reference proteome</keyword>
<evidence type="ECO:0000313" key="2">
    <source>
        <dbReference type="Proteomes" id="UP001234202"/>
    </source>
</evidence>
<proteinExistence type="predicted"/>
<accession>A0ACC2XWY4</accession>
<evidence type="ECO:0000313" key="1">
    <source>
        <dbReference type="EMBL" id="KAJ9128059.1"/>
    </source>
</evidence>
<sequence>MSASAPARGAPSSRGNRGGKASSYARTKANNLKYGTPLPIVLAASPLHPAYVEPPVPEFLLARRRAQAKERGETLQDDNRETPIAFMVQLLSKLSAPSTSRDPIVPTCRGTYDPLTRSVFVTSAEDRDILFDRGFFGKGNLSRSEASWKTRRVKLLQEIAGLAAAGGKRDGKKTAEEVTAERRKERKQFKIDRAQAILNASLAAEAILRSSIQQQGEETQDAAEGSSSLLHRVDSTRSNNTSAEGVVNSTQPDIVVPGVQDYAHVLPEGVTRLTPQTFLQRPTRPDAKPKGRKPPTQQATPTPTPTTATSDVVQDTLTPLDPSAIAGVPNEREQGTPSSIPSGEDLVDPESVEDLEHLQLNLEEALFLSWGLGCLEVIDPKTNQAMLPYDLFQRILSLPQAFKPPPPSSTYMASLQLRRPDNPFLISYIAYHHYRSLGWVVKTGIKFCVDWLLYKKGMVFSHAEFALLVIPHHQDPQDAKSCPFALNNEQPMSWQWLNTVNRVNTQVKKVSISRFHPSSSEYL</sequence>
<gene>
    <name evidence="1" type="ORF">QFC24_000350</name>
</gene>
<dbReference type="Proteomes" id="UP001234202">
    <property type="component" value="Unassembled WGS sequence"/>
</dbReference>
<protein>
    <submittedName>
        <fullName evidence="1">Uncharacterized protein</fullName>
    </submittedName>
</protein>
<reference evidence="1" key="1">
    <citation type="submission" date="2023-04" db="EMBL/GenBank/DDBJ databases">
        <title>Draft Genome sequencing of Naganishia species isolated from polar environments using Oxford Nanopore Technology.</title>
        <authorList>
            <person name="Leo P."/>
            <person name="Venkateswaran K."/>
        </authorList>
    </citation>
    <scope>NUCLEOTIDE SEQUENCE</scope>
    <source>
        <strain evidence="1">DBVPG 5303</strain>
    </source>
</reference>
<organism evidence="1 2">
    <name type="scientific">Naganishia onofrii</name>
    <dbReference type="NCBI Taxonomy" id="1851511"/>
    <lineage>
        <taxon>Eukaryota</taxon>
        <taxon>Fungi</taxon>
        <taxon>Dikarya</taxon>
        <taxon>Basidiomycota</taxon>
        <taxon>Agaricomycotina</taxon>
        <taxon>Tremellomycetes</taxon>
        <taxon>Filobasidiales</taxon>
        <taxon>Filobasidiaceae</taxon>
        <taxon>Naganishia</taxon>
    </lineage>
</organism>